<keyword evidence="1" id="KW-0560">Oxidoreductase</keyword>
<keyword evidence="3" id="KW-1185">Reference proteome</keyword>
<reference evidence="2 3" key="1">
    <citation type="journal article" date="2020" name="Mol. Biol. Evol.">
        <title>Distinct Expression and Methylation Patterns for Genes with Different Fates following a Single Whole-Genome Duplication in Flowering Plants.</title>
        <authorList>
            <person name="Shi T."/>
            <person name="Rahmani R.S."/>
            <person name="Gugger P.F."/>
            <person name="Wang M."/>
            <person name="Li H."/>
            <person name="Zhang Y."/>
            <person name="Li Z."/>
            <person name="Wang Q."/>
            <person name="Van de Peer Y."/>
            <person name="Marchal K."/>
            <person name="Chen J."/>
        </authorList>
    </citation>
    <scope>NUCLEOTIDE SEQUENCE [LARGE SCALE GENOMIC DNA]</scope>
    <source>
        <tissue evidence="2">Leaf</tissue>
    </source>
</reference>
<dbReference type="AlphaFoldDB" id="A0A822Z7X3"/>
<evidence type="ECO:0000313" key="2">
    <source>
        <dbReference type="EMBL" id="DAD39106.1"/>
    </source>
</evidence>
<name>A0A822Z7X3_NELNU</name>
<proteinExistence type="predicted"/>
<gene>
    <name evidence="2" type="ORF">HUJ06_013429</name>
</gene>
<dbReference type="EMBL" id="DUZY01000005">
    <property type="protein sequence ID" value="DAD39106.1"/>
    <property type="molecule type" value="Genomic_DNA"/>
</dbReference>
<dbReference type="Gene3D" id="3.60.130.10">
    <property type="entry name" value="Clavaminate synthase-like"/>
    <property type="match status" value="1"/>
</dbReference>
<evidence type="ECO:0000313" key="3">
    <source>
        <dbReference type="Proteomes" id="UP000607653"/>
    </source>
</evidence>
<dbReference type="PANTHER" id="PTHR10696:SF21">
    <property type="entry name" value="TAUD_TFDA-LIKE DOMAIN-CONTAINING PROTEIN"/>
    <property type="match status" value="1"/>
</dbReference>
<evidence type="ECO:0000256" key="1">
    <source>
        <dbReference type="ARBA" id="ARBA00023002"/>
    </source>
</evidence>
<comment type="caution">
    <text evidence="2">The sequence shown here is derived from an EMBL/GenBank/DDBJ whole genome shotgun (WGS) entry which is preliminary data.</text>
</comment>
<dbReference type="SUPFAM" id="SSF51197">
    <property type="entry name" value="Clavaminate synthase-like"/>
    <property type="match status" value="1"/>
</dbReference>
<dbReference type="InterPro" id="IPR050411">
    <property type="entry name" value="AlphaKG_dependent_hydroxylases"/>
</dbReference>
<dbReference type="PANTHER" id="PTHR10696">
    <property type="entry name" value="GAMMA-BUTYROBETAINE HYDROXYLASE-RELATED"/>
    <property type="match status" value="1"/>
</dbReference>
<sequence length="122" mass="13868">MPLVKNFPSKIFFFCSQPSPEGGETSIIPSHVIVEKMEEKVPEFVGKVSKLGVTFPAKLPKEDQPGDIISRSWKWLLNTDDQEEAERRYFFGFYSPISSIHSLLVPWAQWVGLGVAIFNPIR</sequence>
<organism evidence="2 3">
    <name type="scientific">Nelumbo nucifera</name>
    <name type="common">Sacred lotus</name>
    <dbReference type="NCBI Taxonomy" id="4432"/>
    <lineage>
        <taxon>Eukaryota</taxon>
        <taxon>Viridiplantae</taxon>
        <taxon>Streptophyta</taxon>
        <taxon>Embryophyta</taxon>
        <taxon>Tracheophyta</taxon>
        <taxon>Spermatophyta</taxon>
        <taxon>Magnoliopsida</taxon>
        <taxon>Proteales</taxon>
        <taxon>Nelumbonaceae</taxon>
        <taxon>Nelumbo</taxon>
    </lineage>
</organism>
<protein>
    <submittedName>
        <fullName evidence="2">Uncharacterized protein</fullName>
    </submittedName>
</protein>
<dbReference type="GO" id="GO:0016491">
    <property type="term" value="F:oxidoreductase activity"/>
    <property type="evidence" value="ECO:0007669"/>
    <property type="project" value="UniProtKB-KW"/>
</dbReference>
<accession>A0A822Z7X3</accession>
<dbReference type="Proteomes" id="UP000607653">
    <property type="component" value="Unassembled WGS sequence"/>
</dbReference>
<dbReference type="InterPro" id="IPR042098">
    <property type="entry name" value="TauD-like_sf"/>
</dbReference>